<evidence type="ECO:0000313" key="1">
    <source>
        <dbReference type="EMBL" id="AXG74227.1"/>
    </source>
</evidence>
<proteinExistence type="predicted"/>
<sequence length="136" mass="15901">MDYVPEKNVIQMTSRVFTDDLELAFEKKYDKKFYLGTSREIPEAKKYLKIYFAEKIKVKVNGDLQPIKYLGKEIEDDVLVCYYTIPVPSGIQTLDIKNTTLFDMYAEQQNMIHTNINDTKKSLLLTVEEPEGLLEY</sequence>
<dbReference type="KEGG" id="fat:DVK85_08235"/>
<evidence type="ECO:0000313" key="2">
    <source>
        <dbReference type="Proteomes" id="UP000253951"/>
    </source>
</evidence>
<name>A0A345HCB7_9FLAO</name>
<reference evidence="1 2" key="1">
    <citation type="submission" date="2018-07" db="EMBL/GenBank/DDBJ databases">
        <title>Complete genome sequence of Flavobacterium arcticum type strain SM1502T.</title>
        <authorList>
            <person name="Li Y."/>
            <person name="Li D.-D."/>
        </authorList>
    </citation>
    <scope>NUCLEOTIDE SEQUENCE [LARGE SCALE GENOMIC DNA]</scope>
    <source>
        <strain evidence="1 2">SM1502</strain>
    </source>
</reference>
<dbReference type="AlphaFoldDB" id="A0A345HCB7"/>
<evidence type="ECO:0008006" key="3">
    <source>
        <dbReference type="Google" id="ProtNLM"/>
    </source>
</evidence>
<dbReference type="InterPro" id="IPR046525">
    <property type="entry name" value="DUF6702"/>
</dbReference>
<accession>A0A345HCB7</accession>
<keyword evidence="2" id="KW-1185">Reference proteome</keyword>
<gene>
    <name evidence="1" type="ORF">DVK85_08235</name>
</gene>
<protein>
    <recommendedName>
        <fullName evidence="3">Peptidase E</fullName>
    </recommendedName>
</protein>
<dbReference type="Proteomes" id="UP000253951">
    <property type="component" value="Chromosome"/>
</dbReference>
<dbReference type="Pfam" id="PF20420">
    <property type="entry name" value="DUF6702"/>
    <property type="match status" value="1"/>
</dbReference>
<organism evidence="1 2">
    <name type="scientific">Flavobacterium arcticum</name>
    <dbReference type="NCBI Taxonomy" id="1784713"/>
    <lineage>
        <taxon>Bacteria</taxon>
        <taxon>Pseudomonadati</taxon>
        <taxon>Bacteroidota</taxon>
        <taxon>Flavobacteriia</taxon>
        <taxon>Flavobacteriales</taxon>
        <taxon>Flavobacteriaceae</taxon>
        <taxon>Flavobacterium</taxon>
    </lineage>
</organism>
<dbReference type="EMBL" id="CP031188">
    <property type="protein sequence ID" value="AXG74227.1"/>
    <property type="molecule type" value="Genomic_DNA"/>
</dbReference>